<dbReference type="PROSITE" id="PS50109">
    <property type="entry name" value="HIS_KIN"/>
    <property type="match status" value="1"/>
</dbReference>
<dbReference type="InterPro" id="IPR036890">
    <property type="entry name" value="HATPase_C_sf"/>
</dbReference>
<evidence type="ECO:0000256" key="1">
    <source>
        <dbReference type="ARBA" id="ARBA00000085"/>
    </source>
</evidence>
<keyword evidence="6" id="KW-0808">Transferase</keyword>
<dbReference type="PANTHER" id="PTHR43547:SF2">
    <property type="entry name" value="HYBRID SIGNAL TRANSDUCTION HISTIDINE KINASE C"/>
    <property type="match status" value="1"/>
</dbReference>
<evidence type="ECO:0000313" key="6">
    <source>
        <dbReference type="EMBL" id="NKE67732.1"/>
    </source>
</evidence>
<evidence type="ECO:0000313" key="7">
    <source>
        <dbReference type="Proteomes" id="UP000521868"/>
    </source>
</evidence>
<feature type="region of interest" description="Disordered" evidence="4">
    <location>
        <begin position="55"/>
        <end position="74"/>
    </location>
</feature>
<sequence>MHEFLIHNRAELIERCKAKVALRPLRSATPEQLKNGIPLFLEQLIRTLQAESEGESGESIRISGASGGGSSSTVSEMGLTATAHGKRLLELGYSVDQVVHAYGDLCQAITDTAVERDAPFTVDEFRTLNRCLDNAIAEAVTEFSVQRDLATARRYSEESNERHGFLLHELRNSLHTASLALTALETGKLPIAGATGAVLRRSLVALTSLVKHALDEVRVAAALSDDKEVFSLASFVADAGSAALLDANARGCSFIVRNTIDPDIEVEGERELLLGAVMNLVQNAFKFTRPGTEVSLNAHATSDGIVSIDVEDRCGGLPPGVAEMIFRPFTRRHGDKSGLGLGLSIARQNVEAVGGTLTVSDLPGKGCVFTITLHRHKHHFAAEAPGK</sequence>
<evidence type="ECO:0000256" key="4">
    <source>
        <dbReference type="SAM" id="MobiDB-lite"/>
    </source>
</evidence>
<dbReference type="GO" id="GO:0000155">
    <property type="term" value="F:phosphorelay sensor kinase activity"/>
    <property type="evidence" value="ECO:0007669"/>
    <property type="project" value="TreeGrafter"/>
</dbReference>
<dbReference type="Gene3D" id="3.30.565.10">
    <property type="entry name" value="Histidine kinase-like ATPase, C-terminal domain"/>
    <property type="match status" value="1"/>
</dbReference>
<dbReference type="SMART" id="SM00387">
    <property type="entry name" value="HATPase_c"/>
    <property type="match status" value="1"/>
</dbReference>
<dbReference type="PRINTS" id="PR00344">
    <property type="entry name" value="BCTRLSENSOR"/>
</dbReference>
<comment type="caution">
    <text evidence="6">The sequence shown here is derived from an EMBL/GenBank/DDBJ whole genome shotgun (WGS) entry which is preliminary data.</text>
</comment>
<evidence type="ECO:0000256" key="3">
    <source>
        <dbReference type="ARBA" id="ARBA00022553"/>
    </source>
</evidence>
<dbReference type="EC" id="2.7.13.3" evidence="2"/>
<dbReference type="PANTHER" id="PTHR43547">
    <property type="entry name" value="TWO-COMPONENT HISTIDINE KINASE"/>
    <property type="match status" value="1"/>
</dbReference>
<dbReference type="InterPro" id="IPR005467">
    <property type="entry name" value="His_kinase_dom"/>
</dbReference>
<accession>A0A7X6DIE2</accession>
<dbReference type="Pfam" id="PF02518">
    <property type="entry name" value="HATPase_c"/>
    <property type="match status" value="1"/>
</dbReference>
<dbReference type="InterPro" id="IPR004358">
    <property type="entry name" value="Sig_transdc_His_kin-like_C"/>
</dbReference>
<dbReference type="EMBL" id="VTOX01000007">
    <property type="protein sequence ID" value="NKE67732.1"/>
    <property type="molecule type" value="Genomic_DNA"/>
</dbReference>
<dbReference type="AlphaFoldDB" id="A0A7X6DIE2"/>
<comment type="catalytic activity">
    <reaction evidence="1">
        <text>ATP + protein L-histidine = ADP + protein N-phospho-L-histidine.</text>
        <dbReference type="EC" id="2.7.13.3"/>
    </reaction>
</comment>
<dbReference type="Proteomes" id="UP000521868">
    <property type="component" value="Unassembled WGS sequence"/>
</dbReference>
<dbReference type="RefSeq" id="WP_168108863.1">
    <property type="nucleotide sequence ID" value="NZ_VTOX01000007.1"/>
</dbReference>
<evidence type="ECO:0000256" key="2">
    <source>
        <dbReference type="ARBA" id="ARBA00012438"/>
    </source>
</evidence>
<gene>
    <name evidence="6" type="ORF">RAMLITH_18075</name>
</gene>
<proteinExistence type="predicted"/>
<keyword evidence="3" id="KW-0597">Phosphoprotein</keyword>
<keyword evidence="7" id="KW-1185">Reference proteome</keyword>
<dbReference type="InterPro" id="IPR003594">
    <property type="entry name" value="HATPase_dom"/>
</dbReference>
<protein>
    <recommendedName>
        <fullName evidence="2">histidine kinase</fullName>
        <ecNumber evidence="2">2.7.13.3</ecNumber>
    </recommendedName>
</protein>
<evidence type="ECO:0000259" key="5">
    <source>
        <dbReference type="PROSITE" id="PS50109"/>
    </source>
</evidence>
<organism evidence="6 7">
    <name type="scientific">Ramlibacter lithotrophicus</name>
    <dbReference type="NCBI Taxonomy" id="2606681"/>
    <lineage>
        <taxon>Bacteria</taxon>
        <taxon>Pseudomonadati</taxon>
        <taxon>Pseudomonadota</taxon>
        <taxon>Betaproteobacteria</taxon>
        <taxon>Burkholderiales</taxon>
        <taxon>Comamonadaceae</taxon>
        <taxon>Ramlibacter</taxon>
    </lineage>
</organism>
<reference evidence="6 7" key="1">
    <citation type="journal article" date="2020" name="Nature">
        <title>Bacterial chemolithoautotrophy via manganese oxidation.</title>
        <authorList>
            <person name="Yu H."/>
            <person name="Leadbetter J.R."/>
        </authorList>
    </citation>
    <scope>NUCLEOTIDE SEQUENCE [LARGE SCALE GENOMIC DNA]</scope>
    <source>
        <strain evidence="6 7">RBP-1</strain>
    </source>
</reference>
<keyword evidence="6" id="KW-0418">Kinase</keyword>
<feature type="domain" description="Histidine kinase" evidence="5">
    <location>
        <begin position="165"/>
        <end position="377"/>
    </location>
</feature>
<dbReference type="SUPFAM" id="SSF55874">
    <property type="entry name" value="ATPase domain of HSP90 chaperone/DNA topoisomerase II/histidine kinase"/>
    <property type="match status" value="1"/>
</dbReference>
<name>A0A7X6DIE2_9BURK</name>